<dbReference type="AlphaFoldDB" id="A0A537K6K9"/>
<dbReference type="InterPro" id="IPR011991">
    <property type="entry name" value="ArsR-like_HTH"/>
</dbReference>
<dbReference type="Proteomes" id="UP000318509">
    <property type="component" value="Unassembled WGS sequence"/>
</dbReference>
<dbReference type="EMBL" id="VBAK01000094">
    <property type="protein sequence ID" value="TMI91418.1"/>
    <property type="molecule type" value="Genomic_DNA"/>
</dbReference>
<dbReference type="CDD" id="cd00090">
    <property type="entry name" value="HTH_ARSR"/>
    <property type="match status" value="1"/>
</dbReference>
<dbReference type="PROSITE" id="PS50987">
    <property type="entry name" value="HTH_ARSR_2"/>
    <property type="match status" value="1"/>
</dbReference>
<evidence type="ECO:0000313" key="2">
    <source>
        <dbReference type="EMBL" id="TMI91418.1"/>
    </source>
</evidence>
<accession>A0A537K6K9</accession>
<dbReference type="InterPro" id="IPR036388">
    <property type="entry name" value="WH-like_DNA-bd_sf"/>
</dbReference>
<dbReference type="PRINTS" id="PR00778">
    <property type="entry name" value="HTHARSR"/>
</dbReference>
<dbReference type="SMART" id="SM00418">
    <property type="entry name" value="HTH_ARSR"/>
    <property type="match status" value="1"/>
</dbReference>
<dbReference type="PANTHER" id="PTHR38600">
    <property type="entry name" value="TRANSCRIPTIONAL REGULATORY PROTEIN"/>
    <property type="match status" value="1"/>
</dbReference>
<evidence type="ECO:0000259" key="1">
    <source>
        <dbReference type="PROSITE" id="PS50987"/>
    </source>
</evidence>
<reference evidence="2 3" key="1">
    <citation type="journal article" date="2019" name="Nat. Microbiol.">
        <title>Mediterranean grassland soil C-N compound turnover is dependent on rainfall and depth, and is mediated by genomically divergent microorganisms.</title>
        <authorList>
            <person name="Diamond S."/>
            <person name="Andeer P.F."/>
            <person name="Li Z."/>
            <person name="Crits-Christoph A."/>
            <person name="Burstein D."/>
            <person name="Anantharaman K."/>
            <person name="Lane K.R."/>
            <person name="Thomas B.C."/>
            <person name="Pan C."/>
            <person name="Northen T.R."/>
            <person name="Banfield J.F."/>
        </authorList>
    </citation>
    <scope>NUCLEOTIDE SEQUENCE [LARGE SCALE GENOMIC DNA]</scope>
    <source>
        <strain evidence="2">NP_3</strain>
    </source>
</reference>
<comment type="caution">
    <text evidence="2">The sequence shown here is derived from an EMBL/GenBank/DDBJ whole genome shotgun (WGS) entry which is preliminary data.</text>
</comment>
<dbReference type="SUPFAM" id="SSF46785">
    <property type="entry name" value="Winged helix' DNA-binding domain"/>
    <property type="match status" value="1"/>
</dbReference>
<name>A0A537K6K9_9BACT</name>
<dbReference type="GO" id="GO:0003700">
    <property type="term" value="F:DNA-binding transcription factor activity"/>
    <property type="evidence" value="ECO:0007669"/>
    <property type="project" value="InterPro"/>
</dbReference>
<gene>
    <name evidence="2" type="ORF">E6H00_04110</name>
</gene>
<evidence type="ECO:0000313" key="3">
    <source>
        <dbReference type="Proteomes" id="UP000318509"/>
    </source>
</evidence>
<dbReference type="Pfam" id="PF01022">
    <property type="entry name" value="HTH_5"/>
    <property type="match status" value="1"/>
</dbReference>
<sequence>MSAHDLDRTLAALGDPCRRRVVDLLRERPRRAGELAEAAKIAFPLMSRHLKKLRESGLVEEDRDEFDSRVRIYRLKPKPMADLKLWLEETEALWSRQLAAFKARVQKSRK</sequence>
<organism evidence="2 3">
    <name type="scientific">Candidatus Segetimicrobium genomatis</name>
    <dbReference type="NCBI Taxonomy" id="2569760"/>
    <lineage>
        <taxon>Bacteria</taxon>
        <taxon>Bacillati</taxon>
        <taxon>Candidatus Sysuimicrobiota</taxon>
        <taxon>Candidatus Sysuimicrobiia</taxon>
        <taxon>Candidatus Sysuimicrobiales</taxon>
        <taxon>Candidatus Segetimicrobiaceae</taxon>
        <taxon>Candidatus Segetimicrobium</taxon>
    </lineage>
</organism>
<dbReference type="PANTHER" id="PTHR38600:SF1">
    <property type="entry name" value="TRANSCRIPTIONAL REGULATORY PROTEIN"/>
    <property type="match status" value="1"/>
</dbReference>
<dbReference type="InterPro" id="IPR001845">
    <property type="entry name" value="HTH_ArsR_DNA-bd_dom"/>
</dbReference>
<dbReference type="NCBIfam" id="NF033788">
    <property type="entry name" value="HTH_metalloreg"/>
    <property type="match status" value="1"/>
</dbReference>
<protein>
    <submittedName>
        <fullName evidence="2">Winged helix-turn-helix transcriptional regulator</fullName>
    </submittedName>
</protein>
<feature type="domain" description="HTH arsR-type" evidence="1">
    <location>
        <begin position="1"/>
        <end position="92"/>
    </location>
</feature>
<proteinExistence type="predicted"/>
<dbReference type="Gene3D" id="1.10.10.10">
    <property type="entry name" value="Winged helix-like DNA-binding domain superfamily/Winged helix DNA-binding domain"/>
    <property type="match status" value="1"/>
</dbReference>
<dbReference type="InterPro" id="IPR036390">
    <property type="entry name" value="WH_DNA-bd_sf"/>
</dbReference>